<name>A0ABP7WKI0_9SPHI</name>
<feature type="signal peptide" evidence="1">
    <location>
        <begin position="1"/>
        <end position="32"/>
    </location>
</feature>
<dbReference type="EMBL" id="BAABCV010000003">
    <property type="protein sequence ID" value="GAA4090955.1"/>
    <property type="molecule type" value="Genomic_DNA"/>
</dbReference>
<keyword evidence="3" id="KW-1185">Reference proteome</keyword>
<proteinExistence type="predicted"/>
<dbReference type="RefSeq" id="WP_345101567.1">
    <property type="nucleotide sequence ID" value="NZ_BAABCV010000003.1"/>
</dbReference>
<evidence type="ECO:0000313" key="3">
    <source>
        <dbReference type="Proteomes" id="UP001500841"/>
    </source>
</evidence>
<gene>
    <name evidence="2" type="ORF">GCM10022392_10880</name>
</gene>
<evidence type="ECO:0008006" key="4">
    <source>
        <dbReference type="Google" id="ProtNLM"/>
    </source>
</evidence>
<feature type="chain" id="PRO_5045274544" description="DUF4141 domain-containing protein" evidence="1">
    <location>
        <begin position="33"/>
        <end position="222"/>
    </location>
</feature>
<evidence type="ECO:0000313" key="2">
    <source>
        <dbReference type="EMBL" id="GAA4090955.1"/>
    </source>
</evidence>
<dbReference type="Proteomes" id="UP001500841">
    <property type="component" value="Unassembled WGS sequence"/>
</dbReference>
<keyword evidence="1" id="KW-0732">Signal</keyword>
<protein>
    <recommendedName>
        <fullName evidence="4">DUF4141 domain-containing protein</fullName>
    </recommendedName>
</protein>
<comment type="caution">
    <text evidence="2">The sequence shown here is derived from an EMBL/GenBank/DDBJ whole genome shotgun (WGS) entry which is preliminary data.</text>
</comment>
<organism evidence="2 3">
    <name type="scientific">Mucilaginibacter panaciglaebae</name>
    <dbReference type="NCBI Taxonomy" id="502331"/>
    <lineage>
        <taxon>Bacteria</taxon>
        <taxon>Pseudomonadati</taxon>
        <taxon>Bacteroidota</taxon>
        <taxon>Sphingobacteriia</taxon>
        <taxon>Sphingobacteriales</taxon>
        <taxon>Sphingobacteriaceae</taxon>
        <taxon>Mucilaginibacter</taxon>
    </lineage>
</organism>
<sequence>MESNKQKSKRPKLKAILICFVLSALCLQHSYAQTFAEWFSQGKTQIKYLTQQIAALNACETSIRQGYNMLKGEWTSIGNFKNGEFGLHQSYYTSLSNVNPQVKSSPDISSIATEQQSIIRMLNAIQNVAGLTNDERGYIQTVVQNIINECAKDLDKLNSVLKNGALQMSDDERLKQIRNVQAAMLDKYQFTQSFCNSVRLMAAQRNQDSNETQTLNKLYGIN</sequence>
<accession>A0ABP7WKI0</accession>
<reference evidence="3" key="1">
    <citation type="journal article" date="2019" name="Int. J. Syst. Evol. Microbiol.">
        <title>The Global Catalogue of Microorganisms (GCM) 10K type strain sequencing project: providing services to taxonomists for standard genome sequencing and annotation.</title>
        <authorList>
            <consortium name="The Broad Institute Genomics Platform"/>
            <consortium name="The Broad Institute Genome Sequencing Center for Infectious Disease"/>
            <person name="Wu L."/>
            <person name="Ma J."/>
        </authorList>
    </citation>
    <scope>NUCLEOTIDE SEQUENCE [LARGE SCALE GENOMIC DNA]</scope>
    <source>
        <strain evidence="3">JCM 17085</strain>
    </source>
</reference>
<evidence type="ECO:0000256" key="1">
    <source>
        <dbReference type="SAM" id="SignalP"/>
    </source>
</evidence>